<reference evidence="2 3" key="1">
    <citation type="submission" date="2017-09" db="EMBL/GenBank/DDBJ databases">
        <title>Depth-based differentiation of microbial function through sediment-hosted aquifers and enrichment of novel symbionts in the deep terrestrial subsurface.</title>
        <authorList>
            <person name="Probst A.J."/>
            <person name="Ladd B."/>
            <person name="Jarett J.K."/>
            <person name="Geller-Mcgrath D.E."/>
            <person name="Sieber C.M."/>
            <person name="Emerson J.B."/>
            <person name="Anantharaman K."/>
            <person name="Thomas B.C."/>
            <person name="Malmstrom R."/>
            <person name="Stieglmeier M."/>
            <person name="Klingl A."/>
            <person name="Woyke T."/>
            <person name="Ryan C.M."/>
            <person name="Banfield J.F."/>
        </authorList>
    </citation>
    <scope>NUCLEOTIDE SEQUENCE [LARGE SCALE GENOMIC DNA]</scope>
    <source>
        <strain evidence="2">CG11_big_fil_rev_8_21_14_0_20_40_15</strain>
    </source>
</reference>
<dbReference type="GO" id="GO:0015074">
    <property type="term" value="P:DNA integration"/>
    <property type="evidence" value="ECO:0007669"/>
    <property type="project" value="InterPro"/>
</dbReference>
<dbReference type="InterPro" id="IPR001584">
    <property type="entry name" value="Integrase_cat-core"/>
</dbReference>
<dbReference type="InterPro" id="IPR012337">
    <property type="entry name" value="RNaseH-like_sf"/>
</dbReference>
<dbReference type="Gene3D" id="3.30.420.10">
    <property type="entry name" value="Ribonuclease H-like superfamily/Ribonuclease H"/>
    <property type="match status" value="1"/>
</dbReference>
<evidence type="ECO:0000259" key="1">
    <source>
        <dbReference type="PROSITE" id="PS50994"/>
    </source>
</evidence>
<dbReference type="InterPro" id="IPR036397">
    <property type="entry name" value="RNaseH_sf"/>
</dbReference>
<feature type="domain" description="Integrase catalytic" evidence="1">
    <location>
        <begin position="150"/>
        <end position="343"/>
    </location>
</feature>
<organism evidence="2 3">
    <name type="scientific">Candidatus Portnoybacteria bacterium CG11_big_fil_rev_8_21_14_0_20_40_15</name>
    <dbReference type="NCBI Taxonomy" id="1974817"/>
    <lineage>
        <taxon>Bacteria</taxon>
        <taxon>Candidatus Portnoyibacteriota</taxon>
    </lineage>
</organism>
<evidence type="ECO:0000313" key="2">
    <source>
        <dbReference type="EMBL" id="PIQ74974.1"/>
    </source>
</evidence>
<evidence type="ECO:0000313" key="3">
    <source>
        <dbReference type="Proteomes" id="UP000229317"/>
    </source>
</evidence>
<protein>
    <submittedName>
        <fullName evidence="2">Integrase</fullName>
    </submittedName>
</protein>
<proteinExistence type="predicted"/>
<sequence length="381" mass="44832">MSKKELLDEVKPRYLKAGKNEKSQILDEFCSNTSYNRKYAIHILQARCDYHRVKREGRKKRKKTYGSATLSVIIKIWEFLEYPCGLRLKPVLSSTAEALERFEEIQLDEKIKNDLQKISPRTLDRRLKRERQIRRLNRNRGTTRHGSLLKSSIPVRITNWDTRKVGFMEMDTVAHNGGDPSGEHIYSLDGVEIYSGWSEQIAVMGRSEEGVVGAIDQVDDAVPFKTLGFDSDGGSEFINWHLVRYCDKNKVLFTRSRPDRKNDNAYVEQKNYTHIRQWLGYGRYDTMEQLNLINDLYRNELRLFNNFFRPVMKILSKEKINNSVCHKKYDLAKTPYQRLMDCPQITDVKKKELQTIYLSLNPADLKRKIDQKIKKIRQRTK</sequence>
<name>A0A2H0KU78_9BACT</name>
<dbReference type="AlphaFoldDB" id="A0A2H0KU78"/>
<dbReference type="EMBL" id="PCVO01000054">
    <property type="protein sequence ID" value="PIQ74974.1"/>
    <property type="molecule type" value="Genomic_DNA"/>
</dbReference>
<dbReference type="PROSITE" id="PS50994">
    <property type="entry name" value="INTEGRASE"/>
    <property type="match status" value="1"/>
</dbReference>
<dbReference type="Proteomes" id="UP000229317">
    <property type="component" value="Unassembled WGS sequence"/>
</dbReference>
<comment type="caution">
    <text evidence="2">The sequence shown here is derived from an EMBL/GenBank/DDBJ whole genome shotgun (WGS) entry which is preliminary data.</text>
</comment>
<accession>A0A2H0KU78</accession>
<gene>
    <name evidence="2" type="ORF">COV84_03635</name>
</gene>
<dbReference type="GO" id="GO:0003676">
    <property type="term" value="F:nucleic acid binding"/>
    <property type="evidence" value="ECO:0007669"/>
    <property type="project" value="InterPro"/>
</dbReference>
<dbReference type="SUPFAM" id="SSF53098">
    <property type="entry name" value="Ribonuclease H-like"/>
    <property type="match status" value="1"/>
</dbReference>